<accession>J9GCP6</accession>
<organism evidence="1">
    <name type="scientific">gut metagenome</name>
    <dbReference type="NCBI Taxonomy" id="749906"/>
    <lineage>
        <taxon>unclassified sequences</taxon>
        <taxon>metagenomes</taxon>
        <taxon>organismal metagenomes</taxon>
    </lineage>
</organism>
<proteinExistence type="predicted"/>
<reference evidence="1" key="1">
    <citation type="journal article" date="2012" name="PLoS ONE">
        <title>Gene sets for utilization of primary and secondary nutrition supplies in the distal gut of endangered iberian lynx.</title>
        <authorList>
            <person name="Alcaide M."/>
            <person name="Messina E."/>
            <person name="Richter M."/>
            <person name="Bargiela R."/>
            <person name="Peplies J."/>
            <person name="Huws S.A."/>
            <person name="Newbold C.J."/>
            <person name="Golyshin P.N."/>
            <person name="Simon M.A."/>
            <person name="Lopez G."/>
            <person name="Yakimov M.M."/>
            <person name="Ferrer M."/>
        </authorList>
    </citation>
    <scope>NUCLEOTIDE SEQUENCE</scope>
</reference>
<sequence>MRIFLAERADCSADREQRHFCNVACSNTHRIENFL</sequence>
<name>J9GCP6_9ZZZZ</name>
<dbReference type="EMBL" id="AMCI01001580">
    <property type="protein sequence ID" value="EJX05102.1"/>
    <property type="molecule type" value="Genomic_DNA"/>
</dbReference>
<dbReference type="AlphaFoldDB" id="J9GCP6"/>
<gene>
    <name evidence="1" type="ORF">EVA_06792</name>
</gene>
<comment type="caution">
    <text evidence="1">The sequence shown here is derived from an EMBL/GenBank/DDBJ whole genome shotgun (WGS) entry which is preliminary data.</text>
</comment>
<protein>
    <submittedName>
        <fullName evidence="1">Uncharacterized protein</fullName>
    </submittedName>
</protein>
<evidence type="ECO:0000313" key="1">
    <source>
        <dbReference type="EMBL" id="EJX05102.1"/>
    </source>
</evidence>